<dbReference type="Gene3D" id="2.70.70.10">
    <property type="entry name" value="Glucose Permease (Domain IIA)"/>
    <property type="match status" value="1"/>
</dbReference>
<dbReference type="PANTHER" id="PTHR21666:SF270">
    <property type="entry name" value="MUREIN HYDROLASE ACTIVATOR ENVC"/>
    <property type="match status" value="1"/>
</dbReference>
<organism evidence="2 3">
    <name type="scientific">Pilimelia terevasa</name>
    <dbReference type="NCBI Taxonomy" id="53372"/>
    <lineage>
        <taxon>Bacteria</taxon>
        <taxon>Bacillati</taxon>
        <taxon>Actinomycetota</taxon>
        <taxon>Actinomycetes</taxon>
        <taxon>Micromonosporales</taxon>
        <taxon>Micromonosporaceae</taxon>
        <taxon>Pilimelia</taxon>
    </lineage>
</organism>
<dbReference type="PANTHER" id="PTHR21666">
    <property type="entry name" value="PEPTIDASE-RELATED"/>
    <property type="match status" value="1"/>
</dbReference>
<dbReference type="GO" id="GO:0004222">
    <property type="term" value="F:metalloendopeptidase activity"/>
    <property type="evidence" value="ECO:0007669"/>
    <property type="project" value="TreeGrafter"/>
</dbReference>
<dbReference type="AlphaFoldDB" id="A0A8J3BLP5"/>
<protein>
    <recommendedName>
        <fullName evidence="1">M23ase beta-sheet core domain-containing protein</fullName>
    </recommendedName>
</protein>
<reference evidence="2" key="1">
    <citation type="journal article" date="2014" name="Int. J. Syst. Evol. Microbiol.">
        <title>Complete genome sequence of Corynebacterium casei LMG S-19264T (=DSM 44701T), isolated from a smear-ripened cheese.</title>
        <authorList>
            <consortium name="US DOE Joint Genome Institute (JGI-PGF)"/>
            <person name="Walter F."/>
            <person name="Albersmeier A."/>
            <person name="Kalinowski J."/>
            <person name="Ruckert C."/>
        </authorList>
    </citation>
    <scope>NUCLEOTIDE SEQUENCE</scope>
    <source>
        <strain evidence="2">JCM 3091</strain>
    </source>
</reference>
<gene>
    <name evidence="2" type="ORF">GCM10010124_25180</name>
</gene>
<dbReference type="Proteomes" id="UP000662200">
    <property type="component" value="Unassembled WGS sequence"/>
</dbReference>
<name>A0A8J3BLP5_9ACTN</name>
<evidence type="ECO:0000313" key="3">
    <source>
        <dbReference type="Proteomes" id="UP000662200"/>
    </source>
</evidence>
<dbReference type="SUPFAM" id="SSF51261">
    <property type="entry name" value="Duplicated hybrid motif"/>
    <property type="match status" value="1"/>
</dbReference>
<dbReference type="EMBL" id="BMQC01000008">
    <property type="protein sequence ID" value="GGK31404.1"/>
    <property type="molecule type" value="Genomic_DNA"/>
</dbReference>
<sequence>MKLRALMALTVAAVAGLMLLGAGIGGLSYGPASAEDCLPTTGARSASAASDGGTEGFDREQLTNARLIIAAGAKLGVPARAHLVALVTAMQESGLRNLPGGDRDSIGLFQQRPSQGWGTAAQLHDPTYAASKFYQRLAKVPGWERLSVTDAAQVVQRSAYPNAYAKHEPAASRLLTAIGTGMPACSPVSAQGWVAPVKAAVVSGFRTTDRPGHNGVDLGAPRGTTIRAAAAGRVVQSVCNVVPASHGCDRDGSPTVGGCGWYVDIDHGGGVITRYCHMSQEPRVHIGDRVTAGQPLGQVGSSGNSSGPHLHFEVHLRGDSSPAGAVPPTEWMAAHGAAIG</sequence>
<dbReference type="RefSeq" id="WP_189114482.1">
    <property type="nucleotide sequence ID" value="NZ_BMQC01000008.1"/>
</dbReference>
<dbReference type="InterPro" id="IPR011055">
    <property type="entry name" value="Dup_hybrid_motif"/>
</dbReference>
<dbReference type="InterPro" id="IPR050570">
    <property type="entry name" value="Cell_wall_metabolism_enzyme"/>
</dbReference>
<keyword evidence="3" id="KW-1185">Reference proteome</keyword>
<dbReference type="Pfam" id="PF01551">
    <property type="entry name" value="Peptidase_M23"/>
    <property type="match status" value="1"/>
</dbReference>
<proteinExistence type="predicted"/>
<dbReference type="InterPro" id="IPR016047">
    <property type="entry name" value="M23ase_b-sheet_dom"/>
</dbReference>
<evidence type="ECO:0000259" key="1">
    <source>
        <dbReference type="Pfam" id="PF01551"/>
    </source>
</evidence>
<dbReference type="CDD" id="cd12797">
    <property type="entry name" value="M23_peptidase"/>
    <property type="match status" value="1"/>
</dbReference>
<feature type="domain" description="M23ase beta-sheet core" evidence="1">
    <location>
        <begin position="212"/>
        <end position="319"/>
    </location>
</feature>
<accession>A0A8J3BLP5</accession>
<comment type="caution">
    <text evidence="2">The sequence shown here is derived from an EMBL/GenBank/DDBJ whole genome shotgun (WGS) entry which is preliminary data.</text>
</comment>
<evidence type="ECO:0000313" key="2">
    <source>
        <dbReference type="EMBL" id="GGK31404.1"/>
    </source>
</evidence>
<reference evidence="2" key="2">
    <citation type="submission" date="2020-09" db="EMBL/GenBank/DDBJ databases">
        <authorList>
            <person name="Sun Q."/>
            <person name="Ohkuma M."/>
        </authorList>
    </citation>
    <scope>NUCLEOTIDE SEQUENCE</scope>
    <source>
        <strain evidence="2">JCM 3091</strain>
    </source>
</reference>